<evidence type="ECO:0000313" key="3">
    <source>
        <dbReference type="Proteomes" id="UP000251577"/>
    </source>
</evidence>
<gene>
    <name evidence="2" type="ORF">DLJ54_10050</name>
</gene>
<accession>A0A364V3B7</accession>
<comment type="caution">
    <text evidence="2">The sequence shown here is derived from an EMBL/GenBank/DDBJ whole genome shotgun (WGS) entry which is preliminary data.</text>
</comment>
<evidence type="ECO:0000259" key="1">
    <source>
        <dbReference type="Pfam" id="PF15649"/>
    </source>
</evidence>
<reference evidence="2 3" key="1">
    <citation type="journal article" date="2018" name="Syst. Appl. Microbiol.">
        <title>Corynebacterium heidelbergense sp. nov., isolated from the preen glands of Egyptian geese (Alopochen aegyptiacus).</title>
        <authorList>
            <person name="Braun M.S."/>
            <person name="Wang E."/>
            <person name="Zimmermann S."/>
            <person name="Wink M."/>
        </authorList>
    </citation>
    <scope>NUCLEOTIDE SEQUENCE [LARGE SCALE GENOMIC DNA]</scope>
    <source>
        <strain evidence="2 3">647</strain>
    </source>
</reference>
<dbReference type="AlphaFoldDB" id="A0A364V3B7"/>
<dbReference type="InterPro" id="IPR028903">
    <property type="entry name" value="Tox-REase-7_dom"/>
</dbReference>
<name>A0A364V3B7_9CORY</name>
<organism evidence="2 3">
    <name type="scientific">Corynebacterium heidelbergense</name>
    <dbReference type="NCBI Taxonomy" id="2055947"/>
    <lineage>
        <taxon>Bacteria</taxon>
        <taxon>Bacillati</taxon>
        <taxon>Actinomycetota</taxon>
        <taxon>Actinomycetes</taxon>
        <taxon>Mycobacteriales</taxon>
        <taxon>Corynebacteriaceae</taxon>
        <taxon>Corynebacterium</taxon>
    </lineage>
</organism>
<keyword evidence="3" id="KW-1185">Reference proteome</keyword>
<proteinExistence type="predicted"/>
<sequence length="97" mass="11268">MGERHRYRVDVRGRISDGYAQDKFIHEVKATKKQGLTRQLKDIIVYKTEKKLESHLYVLPTTKLSRPLQAAVKAGEFEVHYLTPEQIHAAGRELGHW</sequence>
<evidence type="ECO:0000313" key="2">
    <source>
        <dbReference type="EMBL" id="RAV31121.1"/>
    </source>
</evidence>
<dbReference type="Pfam" id="PF15649">
    <property type="entry name" value="Tox-REase-7"/>
    <property type="match status" value="1"/>
</dbReference>
<dbReference type="Proteomes" id="UP000251577">
    <property type="component" value="Unassembled WGS sequence"/>
</dbReference>
<dbReference type="EMBL" id="QHCV01000193">
    <property type="protein sequence ID" value="RAV31121.1"/>
    <property type="molecule type" value="Genomic_DNA"/>
</dbReference>
<feature type="domain" description="Tox-REase-7" evidence="1">
    <location>
        <begin position="12"/>
        <end position="68"/>
    </location>
</feature>
<protein>
    <recommendedName>
        <fullName evidence="1">Tox-REase-7 domain-containing protein</fullName>
    </recommendedName>
</protein>